<dbReference type="Pfam" id="PF04018">
    <property type="entry name" value="VCA0040-like"/>
    <property type="match status" value="1"/>
</dbReference>
<feature type="transmembrane region" description="Helical" evidence="1">
    <location>
        <begin position="221"/>
        <end position="239"/>
    </location>
</feature>
<accession>L1QIM9</accession>
<dbReference type="HOGENOM" id="CLU_055621_2_1_9"/>
<feature type="transmembrane region" description="Helical" evidence="1">
    <location>
        <begin position="245"/>
        <end position="263"/>
    </location>
</feature>
<evidence type="ECO:0008006" key="4">
    <source>
        <dbReference type="Google" id="ProtNLM"/>
    </source>
</evidence>
<dbReference type="eggNOG" id="COG2035">
    <property type="taxonomic scope" value="Bacteria"/>
</dbReference>
<dbReference type="Proteomes" id="UP000010420">
    <property type="component" value="Unassembled WGS sequence"/>
</dbReference>
<dbReference type="EMBL" id="AMEZ01000035">
    <property type="protein sequence ID" value="EKY27442.1"/>
    <property type="molecule type" value="Genomic_DNA"/>
</dbReference>
<comment type="caution">
    <text evidence="2">The sequence shown here is derived from an EMBL/GenBank/DDBJ whole genome shotgun (WGS) entry which is preliminary data.</text>
</comment>
<dbReference type="PANTHER" id="PTHR37308:SF1">
    <property type="entry name" value="POLYPRENYL-PHOSPHATE TRANSPORTER"/>
    <property type="match status" value="1"/>
</dbReference>
<dbReference type="OrthoDB" id="9793746at2"/>
<reference evidence="2 3" key="1">
    <citation type="submission" date="2012-05" db="EMBL/GenBank/DDBJ databases">
        <authorList>
            <person name="Weinstock G."/>
            <person name="Sodergren E."/>
            <person name="Lobos E.A."/>
            <person name="Fulton L."/>
            <person name="Fulton R."/>
            <person name="Courtney L."/>
            <person name="Fronick C."/>
            <person name="O'Laughlin M."/>
            <person name="Godfrey J."/>
            <person name="Wilson R.M."/>
            <person name="Miner T."/>
            <person name="Farmer C."/>
            <person name="Delehaunty K."/>
            <person name="Cordes M."/>
            <person name="Minx P."/>
            <person name="Tomlinson C."/>
            <person name="Chen J."/>
            <person name="Wollam A."/>
            <person name="Pepin K.H."/>
            <person name="Bhonagiri V."/>
            <person name="Zhang X."/>
            <person name="Suruliraj S."/>
            <person name="Warren W."/>
            <person name="Mitreva M."/>
            <person name="Mardis E.R."/>
            <person name="Wilson R.K."/>
        </authorList>
    </citation>
    <scope>NUCLEOTIDE SEQUENCE [LARGE SCALE GENOMIC DNA]</scope>
    <source>
        <strain evidence="2 3">DSM 1785</strain>
    </source>
</reference>
<dbReference type="AlphaFoldDB" id="L1QIM9"/>
<feature type="transmembrane region" description="Helical" evidence="1">
    <location>
        <begin position="54"/>
        <end position="73"/>
    </location>
</feature>
<dbReference type="PANTHER" id="PTHR37308">
    <property type="entry name" value="INTEGRAL MEMBRANE PROTEIN"/>
    <property type="match status" value="1"/>
</dbReference>
<feature type="transmembrane region" description="Helical" evidence="1">
    <location>
        <begin position="80"/>
        <end position="100"/>
    </location>
</feature>
<dbReference type="STRING" id="545697.HMPREF0216_01391"/>
<sequence>MKFLMNFIKGIVIGVSMLVPGVSGGTMAIIFGIYDDLIHAVGSFFEDWKKHSKLLIQLALGGIVGVLLFSRMIEKILGKFPSIMGFFFIGIVCGGIPTLYKKATIGNKKSSDIIFLILGLIIAILLSKDPEAISVMATAGDSKGLIFLFIAGIVISVAFILPGLSTSFMLLILGLYNVTLNAINTFNIKFLVPMILGIFIGTIATSKIIEISLNRYPNKTYMMILGFVIGSIIPIYPGMPNGINILYLIISLIVGFLIIYYISKVSDIIN</sequence>
<keyword evidence="1" id="KW-1133">Transmembrane helix</keyword>
<dbReference type="PATRIC" id="fig|545697.3.peg.1370"/>
<evidence type="ECO:0000313" key="2">
    <source>
        <dbReference type="EMBL" id="EKY27442.1"/>
    </source>
</evidence>
<protein>
    <recommendedName>
        <fullName evidence="4">DUF368 domain-containing protein</fullName>
    </recommendedName>
</protein>
<gene>
    <name evidence="2" type="ORF">HMPREF0216_01391</name>
</gene>
<feature type="transmembrane region" description="Helical" evidence="1">
    <location>
        <begin position="12"/>
        <end position="34"/>
    </location>
</feature>
<proteinExistence type="predicted"/>
<evidence type="ECO:0000313" key="3">
    <source>
        <dbReference type="Proteomes" id="UP000010420"/>
    </source>
</evidence>
<dbReference type="RefSeq" id="WP_005212630.1">
    <property type="nucleotide sequence ID" value="NZ_KB291627.1"/>
</dbReference>
<organism evidence="2 3">
    <name type="scientific">Clostridium celatum DSM 1785</name>
    <dbReference type="NCBI Taxonomy" id="545697"/>
    <lineage>
        <taxon>Bacteria</taxon>
        <taxon>Bacillati</taxon>
        <taxon>Bacillota</taxon>
        <taxon>Clostridia</taxon>
        <taxon>Eubacteriales</taxon>
        <taxon>Clostridiaceae</taxon>
        <taxon>Clostridium</taxon>
    </lineage>
</organism>
<dbReference type="InterPro" id="IPR007163">
    <property type="entry name" value="VCA0040-like"/>
</dbReference>
<keyword evidence="3" id="KW-1185">Reference proteome</keyword>
<feature type="transmembrane region" description="Helical" evidence="1">
    <location>
        <begin position="188"/>
        <end position="209"/>
    </location>
</feature>
<keyword evidence="1" id="KW-0472">Membrane</keyword>
<feature type="transmembrane region" description="Helical" evidence="1">
    <location>
        <begin position="147"/>
        <end position="176"/>
    </location>
</feature>
<evidence type="ECO:0000256" key="1">
    <source>
        <dbReference type="SAM" id="Phobius"/>
    </source>
</evidence>
<feature type="transmembrane region" description="Helical" evidence="1">
    <location>
        <begin position="112"/>
        <end position="127"/>
    </location>
</feature>
<name>L1QIM9_9CLOT</name>
<keyword evidence="1" id="KW-0812">Transmembrane</keyword>